<dbReference type="EMBL" id="JAEQMY010000052">
    <property type="protein sequence ID" value="MBL0406831.1"/>
    <property type="molecule type" value="Genomic_DNA"/>
</dbReference>
<evidence type="ECO:0000313" key="1">
    <source>
        <dbReference type="EMBL" id="MBL0406831.1"/>
    </source>
</evidence>
<dbReference type="GO" id="GO:0016301">
    <property type="term" value="F:kinase activity"/>
    <property type="evidence" value="ECO:0007669"/>
    <property type="project" value="UniProtKB-KW"/>
</dbReference>
<dbReference type="RefSeq" id="WP_202063691.1">
    <property type="nucleotide sequence ID" value="NZ_JAEQMY010000052.1"/>
</dbReference>
<dbReference type="InterPro" id="IPR011006">
    <property type="entry name" value="CheY-like_superfamily"/>
</dbReference>
<dbReference type="AlphaFoldDB" id="A0A937D1C1"/>
<comment type="caution">
    <text evidence="1">The sequence shown here is derived from an EMBL/GenBank/DDBJ whole genome shotgun (WGS) entry which is preliminary data.</text>
</comment>
<accession>A0A937D1C1</accession>
<sequence length="129" mass="13909">MIFLAEDDAVIGLNLEDDFRDVGYNVAGPFSTCAAALEWLKGNSPEAAVIDALLKDGLCSDLARELWRRGIPFVVYSGLSQQAAPPVFKGMPWIEKPAPFSTIFEAVGAFQQSIGGIQFCSAAMPIIRV</sequence>
<dbReference type="Proteomes" id="UP000605848">
    <property type="component" value="Unassembled WGS sequence"/>
</dbReference>
<dbReference type="Gene3D" id="3.40.50.2300">
    <property type="match status" value="1"/>
</dbReference>
<name>A0A937D1C1_9HYPH</name>
<proteinExistence type="predicted"/>
<dbReference type="SUPFAM" id="SSF52172">
    <property type="entry name" value="CheY-like"/>
    <property type="match status" value="1"/>
</dbReference>
<evidence type="ECO:0000313" key="2">
    <source>
        <dbReference type="Proteomes" id="UP000605848"/>
    </source>
</evidence>
<keyword evidence="1" id="KW-0808">Transferase</keyword>
<keyword evidence="2" id="KW-1185">Reference proteome</keyword>
<gene>
    <name evidence="1" type="ORF">JKG68_23075</name>
</gene>
<reference evidence="1" key="1">
    <citation type="submission" date="2021-01" db="EMBL/GenBank/DDBJ databases">
        <title>Microvirga sp.</title>
        <authorList>
            <person name="Kim M.K."/>
        </authorList>
    </citation>
    <scope>NUCLEOTIDE SEQUENCE</scope>
    <source>
        <strain evidence="1">5420S-16</strain>
    </source>
</reference>
<keyword evidence="1" id="KW-0418">Kinase</keyword>
<organism evidence="1 2">
    <name type="scientific">Microvirga aerilata</name>
    <dbReference type="NCBI Taxonomy" id="670292"/>
    <lineage>
        <taxon>Bacteria</taxon>
        <taxon>Pseudomonadati</taxon>
        <taxon>Pseudomonadota</taxon>
        <taxon>Alphaproteobacteria</taxon>
        <taxon>Hyphomicrobiales</taxon>
        <taxon>Methylobacteriaceae</taxon>
        <taxon>Microvirga</taxon>
    </lineage>
</organism>
<protein>
    <submittedName>
        <fullName evidence="1">Histidine kinase</fullName>
    </submittedName>
</protein>